<comment type="caution">
    <text evidence="1">The sequence shown here is derived from an EMBL/GenBank/DDBJ whole genome shotgun (WGS) entry which is preliminary data.</text>
</comment>
<dbReference type="InterPro" id="IPR009003">
    <property type="entry name" value="Peptidase_S1_PA"/>
</dbReference>
<proteinExistence type="predicted"/>
<reference evidence="1 2" key="1">
    <citation type="journal article" date="2016" name="Nat. Commun.">
        <title>Thousands of microbial genomes shed light on interconnected biogeochemical processes in an aquifer system.</title>
        <authorList>
            <person name="Anantharaman K."/>
            <person name="Brown C.T."/>
            <person name="Hug L.A."/>
            <person name="Sharon I."/>
            <person name="Castelle C.J."/>
            <person name="Probst A.J."/>
            <person name="Thomas B.C."/>
            <person name="Singh A."/>
            <person name="Wilkins M.J."/>
            <person name="Karaoz U."/>
            <person name="Brodie E.L."/>
            <person name="Williams K.H."/>
            <person name="Hubbard S.S."/>
            <person name="Banfield J.F."/>
        </authorList>
    </citation>
    <scope>NUCLEOTIDE SEQUENCE [LARGE SCALE GENOMIC DNA]</scope>
</reference>
<gene>
    <name evidence="1" type="ORF">A2920_03250</name>
</gene>
<name>A0A1G2U5R0_9BACT</name>
<evidence type="ECO:0000313" key="1">
    <source>
        <dbReference type="EMBL" id="OHB04300.1"/>
    </source>
</evidence>
<accession>A0A1G2U5R0</accession>
<dbReference type="AlphaFoldDB" id="A0A1G2U5R0"/>
<dbReference type="PANTHER" id="PTHR43019">
    <property type="entry name" value="SERINE ENDOPROTEASE DEGS"/>
    <property type="match status" value="1"/>
</dbReference>
<evidence type="ECO:0000313" key="2">
    <source>
        <dbReference type="Proteomes" id="UP000179283"/>
    </source>
</evidence>
<dbReference type="EMBL" id="MHWD01000011">
    <property type="protein sequence ID" value="OHB04300.1"/>
    <property type="molecule type" value="Genomic_DNA"/>
</dbReference>
<dbReference type="PANTHER" id="PTHR43019:SF23">
    <property type="entry name" value="PROTEASE DO-LIKE 5, CHLOROPLASTIC"/>
    <property type="match status" value="1"/>
</dbReference>
<protein>
    <recommendedName>
        <fullName evidence="3">Serine protease</fullName>
    </recommendedName>
</protein>
<dbReference type="SUPFAM" id="SSF50494">
    <property type="entry name" value="Trypsin-like serine proteases"/>
    <property type="match status" value="1"/>
</dbReference>
<organism evidence="1 2">
    <name type="scientific">Candidatus Zambryskibacteria bacterium RIFCSPLOWO2_01_FULL_43_17</name>
    <dbReference type="NCBI Taxonomy" id="1802760"/>
    <lineage>
        <taxon>Bacteria</taxon>
        <taxon>Candidatus Zambryskiibacteriota</taxon>
    </lineage>
</organism>
<dbReference type="Proteomes" id="UP000179283">
    <property type="component" value="Unassembled WGS sequence"/>
</dbReference>
<sequence length="268" mass="28496">MEELNKNQLILLTLLVSFVTSIATGIITTSLLQQAPPSVTQVINRVVEKTIEQVAIEGSSSGETVREVTVVVKEEDLVLDAISSNTNSTARITDNSLVDGINLFYGMGVLINKDGTVISARRDILNPNSTYTARFGDGSTHQLRVVGSDVAEGLAVFSVIKDQKNPVKTLPATLGTAEPQLGQSVITLDGRDKNTVSIGRIVGVNKGGAENKDILSIETDIATQASVFGAPLVNLSGDVIGLRVSHDSANQTFVPAFIVKRILDKGWN</sequence>
<evidence type="ECO:0008006" key="3">
    <source>
        <dbReference type="Google" id="ProtNLM"/>
    </source>
</evidence>
<dbReference type="Gene3D" id="2.40.10.120">
    <property type="match status" value="1"/>
</dbReference>
<dbReference type="Pfam" id="PF13365">
    <property type="entry name" value="Trypsin_2"/>
    <property type="match status" value="1"/>
</dbReference>